<dbReference type="EMBL" id="MU864958">
    <property type="protein sequence ID" value="KAK4463502.1"/>
    <property type="molecule type" value="Genomic_DNA"/>
</dbReference>
<reference evidence="1" key="2">
    <citation type="submission" date="2023-06" db="EMBL/GenBank/DDBJ databases">
        <authorList>
            <consortium name="Lawrence Berkeley National Laboratory"/>
            <person name="Mondo S.J."/>
            <person name="Hensen N."/>
            <person name="Bonometti L."/>
            <person name="Westerberg I."/>
            <person name="Brannstrom I.O."/>
            <person name="Guillou S."/>
            <person name="Cros-Aarteil S."/>
            <person name="Calhoun S."/>
            <person name="Haridas S."/>
            <person name="Kuo A."/>
            <person name="Pangilinan J."/>
            <person name="Riley R."/>
            <person name="Labutti K."/>
            <person name="Andreopoulos B."/>
            <person name="Lipzen A."/>
            <person name="Chen C."/>
            <person name="Yanf M."/>
            <person name="Daum C."/>
            <person name="Ng V."/>
            <person name="Clum A."/>
            <person name="Steindorff A."/>
            <person name="Ohm R."/>
            <person name="Martin F."/>
            <person name="Silar P."/>
            <person name="Natvig D."/>
            <person name="Lalanne C."/>
            <person name="Gautier V."/>
            <person name="Ament-Velasquez S.L."/>
            <person name="Kruys A."/>
            <person name="Hutchinson M.I."/>
            <person name="Powell A.J."/>
            <person name="Barry K."/>
            <person name="Miller A.N."/>
            <person name="Grigoriev I.V."/>
            <person name="Debuchy R."/>
            <person name="Gladieux P."/>
            <person name="Thoren M.H."/>
            <person name="Johannesson H."/>
        </authorList>
    </citation>
    <scope>NUCLEOTIDE SEQUENCE</scope>
    <source>
        <strain evidence="1">PSN324</strain>
    </source>
</reference>
<proteinExistence type="predicted"/>
<name>A0AAV9HRI3_9PEZI</name>
<reference evidence="1" key="1">
    <citation type="journal article" date="2023" name="Mol. Phylogenet. Evol.">
        <title>Genome-scale phylogeny and comparative genomics of the fungal order Sordariales.</title>
        <authorList>
            <person name="Hensen N."/>
            <person name="Bonometti L."/>
            <person name="Westerberg I."/>
            <person name="Brannstrom I.O."/>
            <person name="Guillou S."/>
            <person name="Cros-Aarteil S."/>
            <person name="Calhoun S."/>
            <person name="Haridas S."/>
            <person name="Kuo A."/>
            <person name="Mondo S."/>
            <person name="Pangilinan J."/>
            <person name="Riley R."/>
            <person name="LaButti K."/>
            <person name="Andreopoulos B."/>
            <person name="Lipzen A."/>
            <person name="Chen C."/>
            <person name="Yan M."/>
            <person name="Daum C."/>
            <person name="Ng V."/>
            <person name="Clum A."/>
            <person name="Steindorff A."/>
            <person name="Ohm R.A."/>
            <person name="Martin F."/>
            <person name="Silar P."/>
            <person name="Natvig D.O."/>
            <person name="Lalanne C."/>
            <person name="Gautier V."/>
            <person name="Ament-Velasquez S.L."/>
            <person name="Kruys A."/>
            <person name="Hutchinson M.I."/>
            <person name="Powell A.J."/>
            <person name="Barry K."/>
            <person name="Miller A.N."/>
            <person name="Grigoriev I.V."/>
            <person name="Debuchy R."/>
            <person name="Gladieux P."/>
            <person name="Hiltunen Thoren M."/>
            <person name="Johannesson H."/>
        </authorList>
    </citation>
    <scope>NUCLEOTIDE SEQUENCE</scope>
    <source>
        <strain evidence="1">PSN324</strain>
    </source>
</reference>
<dbReference type="AlphaFoldDB" id="A0AAV9HRI3"/>
<keyword evidence="2" id="KW-1185">Reference proteome</keyword>
<dbReference type="Proteomes" id="UP001321749">
    <property type="component" value="Unassembled WGS sequence"/>
</dbReference>
<protein>
    <submittedName>
        <fullName evidence="1">Uncharacterized protein</fullName>
    </submittedName>
</protein>
<evidence type="ECO:0000313" key="2">
    <source>
        <dbReference type="Proteomes" id="UP001321749"/>
    </source>
</evidence>
<gene>
    <name evidence="1" type="ORF">QBC42DRAFT_265402</name>
</gene>
<accession>A0AAV9HRI3</accession>
<comment type="caution">
    <text evidence="1">The sequence shown here is derived from an EMBL/GenBank/DDBJ whole genome shotgun (WGS) entry which is preliminary data.</text>
</comment>
<evidence type="ECO:0000313" key="1">
    <source>
        <dbReference type="EMBL" id="KAK4463502.1"/>
    </source>
</evidence>
<sequence length="218" mass="23992">MADFQSLRCQASIEASLSPLQIQLGRLSLPSESSLHTLLAQSFSKLTEIFNIHDPSSLLTSQSTFQHIMDSILDTTSRPFVNPNSEPILAGLDDHDKAVLYLQAVAGMVLVFERLKSCDSELSAGVLARKLRLFAESKERQSVLDAIAGSHCFSESYTRSDVVAFLVNAIEARKADEYPPVGDKEQELLGLGKDSSWESERPCKNMGLPWGFTIMALN</sequence>
<organism evidence="1 2">
    <name type="scientific">Cladorrhinum samala</name>
    <dbReference type="NCBI Taxonomy" id="585594"/>
    <lineage>
        <taxon>Eukaryota</taxon>
        <taxon>Fungi</taxon>
        <taxon>Dikarya</taxon>
        <taxon>Ascomycota</taxon>
        <taxon>Pezizomycotina</taxon>
        <taxon>Sordariomycetes</taxon>
        <taxon>Sordariomycetidae</taxon>
        <taxon>Sordariales</taxon>
        <taxon>Podosporaceae</taxon>
        <taxon>Cladorrhinum</taxon>
    </lineage>
</organism>